<dbReference type="InterPro" id="IPR051481">
    <property type="entry name" value="BTB-POZ/Galectin-3-binding"/>
</dbReference>
<organism evidence="3 4">
    <name type="scientific">Rhizophagus irregularis (strain DAOM 197198w)</name>
    <name type="common">Glomus intraradices</name>
    <dbReference type="NCBI Taxonomy" id="1432141"/>
    <lineage>
        <taxon>Eukaryota</taxon>
        <taxon>Fungi</taxon>
        <taxon>Fungi incertae sedis</taxon>
        <taxon>Mucoromycota</taxon>
        <taxon>Glomeromycotina</taxon>
        <taxon>Glomeromycetes</taxon>
        <taxon>Glomerales</taxon>
        <taxon>Glomeraceae</taxon>
        <taxon>Rhizophagus</taxon>
    </lineage>
</organism>
<dbReference type="InterPro" id="IPR000210">
    <property type="entry name" value="BTB/POZ_dom"/>
</dbReference>
<dbReference type="Pfam" id="PF07707">
    <property type="entry name" value="BACK"/>
    <property type="match status" value="1"/>
</dbReference>
<dbReference type="EMBL" id="JEMT01025818">
    <property type="protein sequence ID" value="EXX60984.1"/>
    <property type="molecule type" value="Genomic_DNA"/>
</dbReference>
<dbReference type="PROSITE" id="PS51886">
    <property type="entry name" value="TLDC"/>
    <property type="match status" value="1"/>
</dbReference>
<gene>
    <name evidence="3" type="ORF">RirG_175080</name>
</gene>
<dbReference type="PANTHER" id="PTHR24410:SF23">
    <property type="entry name" value="BTB DOMAIN-CONTAINING PROTEIN-RELATED"/>
    <property type="match status" value="1"/>
</dbReference>
<dbReference type="AlphaFoldDB" id="A0A015K0S2"/>
<dbReference type="Pfam" id="PF00651">
    <property type="entry name" value="BTB"/>
    <property type="match status" value="1"/>
</dbReference>
<dbReference type="SMART" id="SM00875">
    <property type="entry name" value="BACK"/>
    <property type="match status" value="1"/>
</dbReference>
<sequence>MSVQFFPKLSQNFIELLEDDEYYDITIEVGENPNVKIFRAHTGILCYRSSYLRRYLTSNKKNNDNVLAHIKLPKISPDTFQIILTYIYGGIFSLNENDTSDIFKVLVAADALHLNELVDYLQKYLIENKTEWIEQHFEFTHRSSFQSNNFSELQQFCTGFMAKTPEKIFKSLDFTSLPEKSLVSLIKRDDLQMNEIEVWEHVLKWGLKQNKNLISDDPNAWTDDDLRIMENTLRNCLPLIRFYSLSSKEFLHEVRPYKKLFKQQFYEKLLNSYMDPDSKPDSNNIQLPRNLKINGIIDSKIVNLNIASIISRWIDKIDINSKFAHLRGLYLPYKFNLLLRESQNGFSPNKFHELCDDKPNSVAFIKVKGTEEILGGYNPSIWKSSGDWGQSCSFIFSFKNKDKLDDSILSHISNMDKALNYSELCGPSFGASDLHISVDPWGNNTDYNICVQANYEKKIRDTGNEFNIEEYEVFQIIRI</sequence>
<dbReference type="Gene3D" id="3.30.710.10">
    <property type="entry name" value="Potassium Channel Kv1.1, Chain A"/>
    <property type="match status" value="1"/>
</dbReference>
<feature type="domain" description="BTB" evidence="1">
    <location>
        <begin position="23"/>
        <end position="96"/>
    </location>
</feature>
<accession>A0A015K0S2</accession>
<dbReference type="InterPro" id="IPR011705">
    <property type="entry name" value="BACK"/>
</dbReference>
<feature type="domain" description="TLDc" evidence="2">
    <location>
        <begin position="300"/>
        <end position="477"/>
    </location>
</feature>
<comment type="caution">
    <text evidence="3">The sequence shown here is derived from an EMBL/GenBank/DDBJ whole genome shotgun (WGS) entry which is preliminary data.</text>
</comment>
<reference evidence="3 4" key="1">
    <citation type="submission" date="2014-02" db="EMBL/GenBank/DDBJ databases">
        <title>Single nucleus genome sequencing reveals high similarity among nuclei of an endomycorrhizal fungus.</title>
        <authorList>
            <person name="Lin K."/>
            <person name="Geurts R."/>
            <person name="Zhang Z."/>
            <person name="Limpens E."/>
            <person name="Saunders D.G."/>
            <person name="Mu D."/>
            <person name="Pang E."/>
            <person name="Cao H."/>
            <person name="Cha H."/>
            <person name="Lin T."/>
            <person name="Zhou Q."/>
            <person name="Shang Y."/>
            <person name="Li Y."/>
            <person name="Ivanov S."/>
            <person name="Sharma T."/>
            <person name="Velzen R.V."/>
            <person name="Ruijter N.D."/>
            <person name="Aanen D.K."/>
            <person name="Win J."/>
            <person name="Kamoun S."/>
            <person name="Bisseling T."/>
            <person name="Huang S."/>
        </authorList>
    </citation>
    <scope>NUCLEOTIDE SEQUENCE [LARGE SCALE GENOMIC DNA]</scope>
    <source>
        <strain evidence="4">DAOM197198w</strain>
    </source>
</reference>
<protein>
    <recommendedName>
        <fullName evidence="5">Serine-enriched protein</fullName>
    </recommendedName>
</protein>
<dbReference type="PANTHER" id="PTHR24410">
    <property type="entry name" value="HL07962P-RELATED"/>
    <property type="match status" value="1"/>
</dbReference>
<dbReference type="CDD" id="cd18186">
    <property type="entry name" value="BTB_POZ_ZBTB_KLHL-like"/>
    <property type="match status" value="1"/>
</dbReference>
<proteinExistence type="predicted"/>
<evidence type="ECO:0000259" key="1">
    <source>
        <dbReference type="PROSITE" id="PS50097"/>
    </source>
</evidence>
<dbReference type="HOGENOM" id="CLU_021542_0_2_1"/>
<dbReference type="Proteomes" id="UP000022910">
    <property type="component" value="Unassembled WGS sequence"/>
</dbReference>
<dbReference type="Gene3D" id="1.25.40.420">
    <property type="match status" value="1"/>
</dbReference>
<dbReference type="SMART" id="SM00225">
    <property type="entry name" value="BTB"/>
    <property type="match status" value="1"/>
</dbReference>
<dbReference type="PROSITE" id="PS50097">
    <property type="entry name" value="BTB"/>
    <property type="match status" value="1"/>
</dbReference>
<name>A0A015K0S2_RHIIW</name>
<evidence type="ECO:0000313" key="4">
    <source>
        <dbReference type="Proteomes" id="UP000022910"/>
    </source>
</evidence>
<dbReference type="Pfam" id="PF07534">
    <property type="entry name" value="TLD"/>
    <property type="match status" value="1"/>
</dbReference>
<dbReference type="SUPFAM" id="SSF54695">
    <property type="entry name" value="POZ domain"/>
    <property type="match status" value="1"/>
</dbReference>
<dbReference type="InterPro" id="IPR011333">
    <property type="entry name" value="SKP1/BTB/POZ_sf"/>
</dbReference>
<evidence type="ECO:0008006" key="5">
    <source>
        <dbReference type="Google" id="ProtNLM"/>
    </source>
</evidence>
<keyword evidence="4" id="KW-1185">Reference proteome</keyword>
<evidence type="ECO:0000313" key="3">
    <source>
        <dbReference type="EMBL" id="EXX60984.1"/>
    </source>
</evidence>
<dbReference type="InterPro" id="IPR006571">
    <property type="entry name" value="TLDc_dom"/>
</dbReference>
<evidence type="ECO:0000259" key="2">
    <source>
        <dbReference type="PROSITE" id="PS51886"/>
    </source>
</evidence>